<protein>
    <submittedName>
        <fullName evidence="10">Small-conductance mechanosensitive channel</fullName>
    </submittedName>
</protein>
<dbReference type="Pfam" id="PF21082">
    <property type="entry name" value="MS_channel_3rd"/>
    <property type="match status" value="1"/>
</dbReference>
<dbReference type="InterPro" id="IPR011066">
    <property type="entry name" value="MscS_channel_C_sf"/>
</dbReference>
<reference evidence="10 11" key="1">
    <citation type="submission" date="2020-08" db="EMBL/GenBank/DDBJ databases">
        <title>The Agave Microbiome: Exploring the role of microbial communities in plant adaptations to desert environments.</title>
        <authorList>
            <person name="Partida-Martinez L.P."/>
        </authorList>
    </citation>
    <scope>NUCLEOTIDE SEQUENCE [LARGE SCALE GENOMIC DNA]</scope>
    <source>
        <strain evidence="10 11">AS3.13</strain>
    </source>
</reference>
<evidence type="ECO:0000256" key="7">
    <source>
        <dbReference type="SAM" id="Phobius"/>
    </source>
</evidence>
<dbReference type="SUPFAM" id="SSF50182">
    <property type="entry name" value="Sm-like ribonucleoproteins"/>
    <property type="match status" value="1"/>
</dbReference>
<keyword evidence="6 7" id="KW-0472">Membrane</keyword>
<dbReference type="GO" id="GO:0008381">
    <property type="term" value="F:mechanosensitive monoatomic ion channel activity"/>
    <property type="evidence" value="ECO:0007669"/>
    <property type="project" value="UniProtKB-ARBA"/>
</dbReference>
<comment type="similarity">
    <text evidence="2">Belongs to the MscS (TC 1.A.23) family.</text>
</comment>
<feature type="transmembrane region" description="Helical" evidence="7">
    <location>
        <begin position="26"/>
        <end position="47"/>
    </location>
</feature>
<dbReference type="Proteomes" id="UP000522313">
    <property type="component" value="Unassembled WGS sequence"/>
</dbReference>
<keyword evidence="5 7" id="KW-1133">Transmembrane helix</keyword>
<feature type="transmembrane region" description="Helical" evidence="7">
    <location>
        <begin position="236"/>
        <end position="264"/>
    </location>
</feature>
<dbReference type="PANTHER" id="PTHR30347">
    <property type="entry name" value="POTASSIUM CHANNEL RELATED"/>
    <property type="match status" value="1"/>
</dbReference>
<gene>
    <name evidence="10" type="ORF">F4693_002121</name>
</gene>
<dbReference type="EMBL" id="JACHBT010000010">
    <property type="protein sequence ID" value="MBB6505134.1"/>
    <property type="molecule type" value="Genomic_DNA"/>
</dbReference>
<feature type="transmembrane region" description="Helical" evidence="7">
    <location>
        <begin position="124"/>
        <end position="145"/>
    </location>
</feature>
<evidence type="ECO:0000259" key="9">
    <source>
        <dbReference type="Pfam" id="PF21082"/>
    </source>
</evidence>
<evidence type="ECO:0000256" key="2">
    <source>
        <dbReference type="ARBA" id="ARBA00008017"/>
    </source>
</evidence>
<dbReference type="SUPFAM" id="SSF82689">
    <property type="entry name" value="Mechanosensitive channel protein MscS (YggB), C-terminal domain"/>
    <property type="match status" value="1"/>
</dbReference>
<name>A0A7X0JDD4_9SPHN</name>
<evidence type="ECO:0000313" key="11">
    <source>
        <dbReference type="Proteomes" id="UP000522313"/>
    </source>
</evidence>
<dbReference type="Gene3D" id="2.30.30.60">
    <property type="match status" value="1"/>
</dbReference>
<dbReference type="Gene3D" id="1.10.287.1260">
    <property type="match status" value="1"/>
</dbReference>
<feature type="transmembrane region" description="Helical" evidence="7">
    <location>
        <begin position="207"/>
        <end position="230"/>
    </location>
</feature>
<keyword evidence="4 7" id="KW-0812">Transmembrane</keyword>
<comment type="caution">
    <text evidence="10">The sequence shown here is derived from an EMBL/GenBank/DDBJ whole genome shotgun (WGS) entry which is preliminary data.</text>
</comment>
<organism evidence="10 11">
    <name type="scientific">Sphingomonas endophytica</name>
    <dbReference type="NCBI Taxonomy" id="869719"/>
    <lineage>
        <taxon>Bacteria</taxon>
        <taxon>Pseudomonadati</taxon>
        <taxon>Pseudomonadota</taxon>
        <taxon>Alphaproteobacteria</taxon>
        <taxon>Sphingomonadales</taxon>
        <taxon>Sphingomonadaceae</taxon>
        <taxon>Sphingomonas</taxon>
    </lineage>
</organism>
<dbReference type="InterPro" id="IPR006685">
    <property type="entry name" value="MscS_channel_2nd"/>
</dbReference>
<dbReference type="Pfam" id="PF00924">
    <property type="entry name" value="MS_channel_2nd"/>
    <property type="match status" value="1"/>
</dbReference>
<evidence type="ECO:0000256" key="1">
    <source>
        <dbReference type="ARBA" id="ARBA00004651"/>
    </source>
</evidence>
<dbReference type="InterPro" id="IPR011014">
    <property type="entry name" value="MscS_channel_TM-2"/>
</dbReference>
<evidence type="ECO:0000256" key="4">
    <source>
        <dbReference type="ARBA" id="ARBA00022692"/>
    </source>
</evidence>
<reference evidence="10 11" key="2">
    <citation type="submission" date="2020-08" db="EMBL/GenBank/DDBJ databases">
        <authorList>
            <person name="Partida-Martinez L."/>
            <person name="Huntemann M."/>
            <person name="Clum A."/>
            <person name="Wang J."/>
            <person name="Palaniappan K."/>
            <person name="Ritter S."/>
            <person name="Chen I.-M."/>
            <person name="Stamatis D."/>
            <person name="Reddy T."/>
            <person name="O'Malley R."/>
            <person name="Daum C."/>
            <person name="Shapiro N."/>
            <person name="Ivanova N."/>
            <person name="Kyrpides N."/>
            <person name="Woyke T."/>
        </authorList>
    </citation>
    <scope>NUCLEOTIDE SEQUENCE [LARGE SCALE GENOMIC DNA]</scope>
    <source>
        <strain evidence="10 11">AS3.13</strain>
    </source>
</reference>
<dbReference type="InterPro" id="IPR052702">
    <property type="entry name" value="MscS-like_channel"/>
</dbReference>
<feature type="domain" description="Mechanosensitive ion channel MscS" evidence="8">
    <location>
        <begin position="253"/>
        <end position="318"/>
    </location>
</feature>
<feature type="transmembrane region" description="Helical" evidence="7">
    <location>
        <begin position="165"/>
        <end position="186"/>
    </location>
</feature>
<evidence type="ECO:0000256" key="5">
    <source>
        <dbReference type="ARBA" id="ARBA00022989"/>
    </source>
</evidence>
<comment type="subcellular location">
    <subcellularLocation>
        <location evidence="1">Cell membrane</location>
        <topology evidence="1">Multi-pass membrane protein</topology>
    </subcellularLocation>
</comment>
<evidence type="ECO:0000256" key="6">
    <source>
        <dbReference type="ARBA" id="ARBA00023136"/>
    </source>
</evidence>
<dbReference type="SUPFAM" id="SSF82861">
    <property type="entry name" value="Mechanosensitive channel protein MscS (YggB), transmembrane region"/>
    <property type="match status" value="1"/>
</dbReference>
<evidence type="ECO:0000313" key="10">
    <source>
        <dbReference type="EMBL" id="MBB6505134.1"/>
    </source>
</evidence>
<dbReference type="InterPro" id="IPR049278">
    <property type="entry name" value="MS_channel_C"/>
</dbReference>
<dbReference type="Gene3D" id="3.30.70.100">
    <property type="match status" value="1"/>
</dbReference>
<proteinExistence type="inferred from homology"/>
<feature type="domain" description="Mechanosensitive ion channel MscS C-terminal" evidence="9">
    <location>
        <begin position="326"/>
        <end position="410"/>
    </location>
</feature>
<keyword evidence="3" id="KW-1003">Cell membrane</keyword>
<sequence length="436" mass="46364">MARGAGVTDVGALLEMVPAQADLIELAAAGALVIAALALGVMAQRIVGARTAAWWRARVGAHVEGLGPRIATIIRHGAAVLLLALIYAVWPWGPLAAAAIGFAMAAAGTLTAHQLMRGVGIPRWAAYVVELVVFTGIFSHAVGGLEPITTTLDAIGVRVGSRRLSLLSLIEVLVIVVALMAAVRVANRLTAHTIAHARALDPTQKVLAQKIAGIVVVVFAFLFGIDLLGIDLTAFAVFSGAFGLAVGFGMQKTIGNLIAGIILLMDRSIKPGDVIAVGTSFGWVNKIGVRAVSVVTRDGKEHLIPNEDLMTREVENWSYSDRNVRVRIPVRVPYDCDLQAAQALMLRAARESPRVLDSPKPNVWLTGFGTDGAEHEILAWISDPESGVGNVRSDVLNRLWTMFRDAGIGMPFAQRDIYVRSWPGAEATPVDPSPRT</sequence>
<evidence type="ECO:0000256" key="3">
    <source>
        <dbReference type="ARBA" id="ARBA00022475"/>
    </source>
</evidence>
<dbReference type="GO" id="GO:0005886">
    <property type="term" value="C:plasma membrane"/>
    <property type="evidence" value="ECO:0007669"/>
    <property type="project" value="UniProtKB-SubCell"/>
</dbReference>
<dbReference type="InterPro" id="IPR023408">
    <property type="entry name" value="MscS_beta-dom_sf"/>
</dbReference>
<accession>A0A7X0JDD4</accession>
<dbReference type="PANTHER" id="PTHR30347:SF1">
    <property type="entry name" value="MECHANOSENSITIVE CHANNEL MSCK"/>
    <property type="match status" value="1"/>
</dbReference>
<dbReference type="AlphaFoldDB" id="A0A7X0JDD4"/>
<evidence type="ECO:0000259" key="8">
    <source>
        <dbReference type="Pfam" id="PF00924"/>
    </source>
</evidence>
<dbReference type="InterPro" id="IPR010920">
    <property type="entry name" value="LSM_dom_sf"/>
</dbReference>